<accession>A0A846H3K8</accession>
<dbReference type="EMBL" id="JTCM02000001">
    <property type="protein sequence ID" value="NEU71210.1"/>
    <property type="molecule type" value="Genomic_DNA"/>
</dbReference>
<dbReference type="Proteomes" id="UP000031549">
    <property type="component" value="Unassembled WGS sequence"/>
</dbReference>
<name>A0A846H3K8_9CYAN</name>
<gene>
    <name evidence="1" type="ORF">PI95_001095</name>
</gene>
<keyword evidence="2" id="KW-1185">Reference proteome</keyword>
<dbReference type="AlphaFoldDB" id="A0A846H3K8"/>
<evidence type="ECO:0000313" key="2">
    <source>
        <dbReference type="Proteomes" id="UP000031549"/>
    </source>
</evidence>
<dbReference type="RefSeq" id="WP_039752921.1">
    <property type="nucleotide sequence ID" value="NZ_JTCM02000001.1"/>
</dbReference>
<organism evidence="1 2">
    <name type="scientific">Hassallia byssoidea VB512170</name>
    <dbReference type="NCBI Taxonomy" id="1304833"/>
    <lineage>
        <taxon>Bacteria</taxon>
        <taxon>Bacillati</taxon>
        <taxon>Cyanobacteriota</taxon>
        <taxon>Cyanophyceae</taxon>
        <taxon>Nostocales</taxon>
        <taxon>Tolypothrichaceae</taxon>
        <taxon>Hassallia</taxon>
    </lineage>
</organism>
<evidence type="ECO:0000313" key="1">
    <source>
        <dbReference type="EMBL" id="NEU71210.1"/>
    </source>
</evidence>
<protein>
    <submittedName>
        <fullName evidence="1">Uncharacterized protein</fullName>
    </submittedName>
</protein>
<proteinExistence type="predicted"/>
<comment type="caution">
    <text evidence="1">The sequence shown here is derived from an EMBL/GenBank/DDBJ whole genome shotgun (WGS) entry which is preliminary data.</text>
</comment>
<reference evidence="1 2" key="1">
    <citation type="journal article" date="2015" name="Genome Announc.">
        <title>Draft Genome Sequence of Cyanobacterium Hassallia byssoidea Strain VB512170, Isolated from Monuments in India.</title>
        <authorList>
            <person name="Singh D."/>
            <person name="Chandrababunaidu M.M."/>
            <person name="Panda A."/>
            <person name="Sen D."/>
            <person name="Bhattacharyya S."/>
            <person name="Adhikary S.P."/>
            <person name="Tripathy S."/>
        </authorList>
    </citation>
    <scope>NUCLEOTIDE SEQUENCE [LARGE SCALE GENOMIC DNA]</scope>
    <source>
        <strain evidence="1 2">VB512170</strain>
    </source>
</reference>
<sequence>MPKLIILGLMAAYLYGVWKFWNGFEQTNFTKSLPNRLGLSLLWPALFLTNPSYRRNFRKALKG</sequence>